<proteinExistence type="predicted"/>
<dbReference type="Gene3D" id="3.30.700.10">
    <property type="entry name" value="Glycoprotein, Type 4 Pilin"/>
    <property type="match status" value="1"/>
</dbReference>
<dbReference type="SUPFAM" id="SSF54523">
    <property type="entry name" value="Pili subunits"/>
    <property type="match status" value="1"/>
</dbReference>
<protein>
    <recommendedName>
        <fullName evidence="3">General secretion pathway GspH domain-containing protein</fullName>
    </recommendedName>
</protein>
<dbReference type="AlphaFoldDB" id="A0ABD4SXB6"/>
<organism evidence="1 2">
    <name type="scientific">Lyngbya confervoides BDU141951</name>
    <dbReference type="NCBI Taxonomy" id="1574623"/>
    <lineage>
        <taxon>Bacteria</taxon>
        <taxon>Bacillati</taxon>
        <taxon>Cyanobacteriota</taxon>
        <taxon>Cyanophyceae</taxon>
        <taxon>Oscillatoriophycideae</taxon>
        <taxon>Oscillatoriales</taxon>
        <taxon>Microcoleaceae</taxon>
        <taxon>Lyngbya</taxon>
    </lineage>
</organism>
<evidence type="ECO:0008006" key="3">
    <source>
        <dbReference type="Google" id="ProtNLM"/>
    </source>
</evidence>
<comment type="caution">
    <text evidence="1">The sequence shown here is derived from an EMBL/GenBank/DDBJ whole genome shotgun (WGS) entry which is preliminary data.</text>
</comment>
<reference evidence="1 2" key="1">
    <citation type="journal article" date="2015" name="Genome Announc.">
        <title>Draft Genome Sequence of Filamentous Marine Cyanobacterium Lyngbya confervoides Strain BDU141951.</title>
        <authorList>
            <person name="Chandrababunaidu M.M."/>
            <person name="Sen D."/>
            <person name="Tripathy S."/>
        </authorList>
    </citation>
    <scope>NUCLEOTIDE SEQUENCE [LARGE SCALE GENOMIC DNA]</scope>
    <source>
        <strain evidence="1 2">BDU141951</strain>
    </source>
</reference>
<accession>A0ABD4SXB6</accession>
<keyword evidence="2" id="KW-1185">Reference proteome</keyword>
<name>A0ABD4SXB6_9CYAN</name>
<dbReference type="EMBL" id="JTHE03000004">
    <property type="protein sequence ID" value="MCM1981291.1"/>
    <property type="molecule type" value="Genomic_DNA"/>
</dbReference>
<dbReference type="Proteomes" id="UP000031561">
    <property type="component" value="Unassembled WGS sequence"/>
</dbReference>
<sequence>MPQMIVTLAVIGILSAIAVPSFSIGANALVDTTERVKNQIKLARVKALSTTTAFRLKPVSARRIEIQQHQLTAGTSLSGCQDAAIEIDSNGKSVWKTVTGFSAEDFQFEDGVELTDVSVNSTSVPVTTWQLCFDSRGMADKSIVLELTDTQSGRQRSLEVFMGGAIETN</sequence>
<evidence type="ECO:0000313" key="1">
    <source>
        <dbReference type="EMBL" id="MCM1981291.1"/>
    </source>
</evidence>
<evidence type="ECO:0000313" key="2">
    <source>
        <dbReference type="Proteomes" id="UP000031561"/>
    </source>
</evidence>
<gene>
    <name evidence="1" type="ORF">QQ91_0000380</name>
</gene>
<dbReference type="InterPro" id="IPR045584">
    <property type="entry name" value="Pilin-like"/>
</dbReference>